<keyword evidence="2" id="KW-1185">Reference proteome</keyword>
<sequence>MFMPKCTPQSPMVLHDSQGIGFPWVIRLDPDLIRQLHVPSRIIPDAAIVIEH</sequence>
<dbReference type="AlphaFoldDB" id="A0A9D4HMD6"/>
<protein>
    <submittedName>
        <fullName evidence="1">Uncharacterized protein</fullName>
    </submittedName>
</protein>
<name>A0A9D4HMD6_DREPO</name>
<dbReference type="Proteomes" id="UP000828390">
    <property type="component" value="Unassembled WGS sequence"/>
</dbReference>
<reference evidence="1" key="1">
    <citation type="journal article" date="2019" name="bioRxiv">
        <title>The Genome of the Zebra Mussel, Dreissena polymorpha: A Resource for Invasive Species Research.</title>
        <authorList>
            <person name="McCartney M.A."/>
            <person name="Auch B."/>
            <person name="Kono T."/>
            <person name="Mallez S."/>
            <person name="Zhang Y."/>
            <person name="Obille A."/>
            <person name="Becker A."/>
            <person name="Abrahante J.E."/>
            <person name="Garbe J."/>
            <person name="Badalamenti J.P."/>
            <person name="Herman A."/>
            <person name="Mangelson H."/>
            <person name="Liachko I."/>
            <person name="Sullivan S."/>
            <person name="Sone E.D."/>
            <person name="Koren S."/>
            <person name="Silverstein K.A.T."/>
            <person name="Beckman K.B."/>
            <person name="Gohl D.M."/>
        </authorList>
    </citation>
    <scope>NUCLEOTIDE SEQUENCE</scope>
    <source>
        <strain evidence="1">Duluth1</strain>
        <tissue evidence="1">Whole animal</tissue>
    </source>
</reference>
<proteinExistence type="predicted"/>
<evidence type="ECO:0000313" key="2">
    <source>
        <dbReference type="Proteomes" id="UP000828390"/>
    </source>
</evidence>
<dbReference type="EMBL" id="JAIWYP010000013">
    <property type="protein sequence ID" value="KAH3721746.1"/>
    <property type="molecule type" value="Genomic_DNA"/>
</dbReference>
<reference evidence="1" key="2">
    <citation type="submission" date="2020-11" db="EMBL/GenBank/DDBJ databases">
        <authorList>
            <person name="McCartney M.A."/>
            <person name="Auch B."/>
            <person name="Kono T."/>
            <person name="Mallez S."/>
            <person name="Becker A."/>
            <person name="Gohl D.M."/>
            <person name="Silverstein K.A.T."/>
            <person name="Koren S."/>
            <person name="Bechman K.B."/>
            <person name="Herman A."/>
            <person name="Abrahante J.E."/>
            <person name="Garbe J."/>
        </authorList>
    </citation>
    <scope>NUCLEOTIDE SEQUENCE</scope>
    <source>
        <strain evidence="1">Duluth1</strain>
        <tissue evidence="1">Whole animal</tissue>
    </source>
</reference>
<accession>A0A9D4HMD6</accession>
<organism evidence="1 2">
    <name type="scientific">Dreissena polymorpha</name>
    <name type="common">Zebra mussel</name>
    <name type="synonym">Mytilus polymorpha</name>
    <dbReference type="NCBI Taxonomy" id="45954"/>
    <lineage>
        <taxon>Eukaryota</taxon>
        <taxon>Metazoa</taxon>
        <taxon>Spiralia</taxon>
        <taxon>Lophotrochozoa</taxon>
        <taxon>Mollusca</taxon>
        <taxon>Bivalvia</taxon>
        <taxon>Autobranchia</taxon>
        <taxon>Heteroconchia</taxon>
        <taxon>Euheterodonta</taxon>
        <taxon>Imparidentia</taxon>
        <taxon>Neoheterodontei</taxon>
        <taxon>Myida</taxon>
        <taxon>Dreissenoidea</taxon>
        <taxon>Dreissenidae</taxon>
        <taxon>Dreissena</taxon>
    </lineage>
</organism>
<comment type="caution">
    <text evidence="1">The sequence shown here is derived from an EMBL/GenBank/DDBJ whole genome shotgun (WGS) entry which is preliminary data.</text>
</comment>
<evidence type="ECO:0000313" key="1">
    <source>
        <dbReference type="EMBL" id="KAH3721746.1"/>
    </source>
</evidence>
<gene>
    <name evidence="1" type="ORF">DPMN_064694</name>
</gene>